<dbReference type="Gene3D" id="2.40.100.10">
    <property type="entry name" value="Cyclophilin-like"/>
    <property type="match status" value="1"/>
</dbReference>
<proteinExistence type="inferred from homology"/>
<dbReference type="SUPFAM" id="SSF50891">
    <property type="entry name" value="Cyclophilin-like"/>
    <property type="match status" value="1"/>
</dbReference>
<feature type="domain" description="PPIase cyclophilin-type" evidence="2">
    <location>
        <begin position="26"/>
        <end position="97"/>
    </location>
</feature>
<accession>A0AAD9U770</accession>
<dbReference type="PROSITE" id="PS50072">
    <property type="entry name" value="CSA_PPIASE_2"/>
    <property type="match status" value="1"/>
</dbReference>
<evidence type="ECO:0000256" key="1">
    <source>
        <dbReference type="ARBA" id="ARBA00007365"/>
    </source>
</evidence>
<dbReference type="Pfam" id="PF00160">
    <property type="entry name" value="Pro_isomerase"/>
    <property type="match status" value="1"/>
</dbReference>
<protein>
    <recommendedName>
        <fullName evidence="2">PPIase cyclophilin-type domain-containing protein</fullName>
    </recommendedName>
</protein>
<comment type="caution">
    <text evidence="3">The sequence shown here is derived from an EMBL/GenBank/DDBJ whole genome shotgun (WGS) entry which is preliminary data.</text>
</comment>
<gene>
    <name evidence="3" type="ORF">Ddye_016292</name>
</gene>
<dbReference type="InterPro" id="IPR002130">
    <property type="entry name" value="Cyclophilin-type_PPIase_dom"/>
</dbReference>
<comment type="similarity">
    <text evidence="1">Belongs to the cyclophilin-type PPIase family.</text>
</comment>
<evidence type="ECO:0000313" key="4">
    <source>
        <dbReference type="Proteomes" id="UP001280121"/>
    </source>
</evidence>
<reference evidence="3" key="1">
    <citation type="journal article" date="2023" name="Plant J.">
        <title>Genome sequences and population genomics provide insights into the demographic history, inbreeding, and mutation load of two 'living fossil' tree species of Dipteronia.</title>
        <authorList>
            <person name="Feng Y."/>
            <person name="Comes H.P."/>
            <person name="Chen J."/>
            <person name="Zhu S."/>
            <person name="Lu R."/>
            <person name="Zhang X."/>
            <person name="Li P."/>
            <person name="Qiu J."/>
            <person name="Olsen K.M."/>
            <person name="Qiu Y."/>
        </authorList>
    </citation>
    <scope>NUCLEOTIDE SEQUENCE</scope>
    <source>
        <strain evidence="3">KIB01</strain>
    </source>
</reference>
<evidence type="ECO:0000313" key="3">
    <source>
        <dbReference type="EMBL" id="KAK2648803.1"/>
    </source>
</evidence>
<dbReference type="PANTHER" id="PTHR11071">
    <property type="entry name" value="PEPTIDYL-PROLYL CIS-TRANS ISOMERASE"/>
    <property type="match status" value="1"/>
</dbReference>
<dbReference type="PANTHER" id="PTHR11071:SF561">
    <property type="entry name" value="PEPTIDYL-PROLYL CIS-TRANS ISOMERASE D-RELATED"/>
    <property type="match status" value="1"/>
</dbReference>
<dbReference type="EMBL" id="JANJYI010000005">
    <property type="protein sequence ID" value="KAK2648803.1"/>
    <property type="molecule type" value="Genomic_DNA"/>
</dbReference>
<name>A0AAD9U770_9ROSI</name>
<organism evidence="3 4">
    <name type="scientific">Dipteronia dyeriana</name>
    <dbReference type="NCBI Taxonomy" id="168575"/>
    <lineage>
        <taxon>Eukaryota</taxon>
        <taxon>Viridiplantae</taxon>
        <taxon>Streptophyta</taxon>
        <taxon>Embryophyta</taxon>
        <taxon>Tracheophyta</taxon>
        <taxon>Spermatophyta</taxon>
        <taxon>Magnoliopsida</taxon>
        <taxon>eudicotyledons</taxon>
        <taxon>Gunneridae</taxon>
        <taxon>Pentapetalae</taxon>
        <taxon>rosids</taxon>
        <taxon>malvids</taxon>
        <taxon>Sapindales</taxon>
        <taxon>Sapindaceae</taxon>
        <taxon>Hippocastanoideae</taxon>
        <taxon>Acereae</taxon>
        <taxon>Dipteronia</taxon>
    </lineage>
</organism>
<dbReference type="GO" id="GO:0003755">
    <property type="term" value="F:peptidyl-prolyl cis-trans isomerase activity"/>
    <property type="evidence" value="ECO:0007669"/>
    <property type="project" value="InterPro"/>
</dbReference>
<dbReference type="InterPro" id="IPR029000">
    <property type="entry name" value="Cyclophilin-like_dom_sf"/>
</dbReference>
<dbReference type="Proteomes" id="UP001280121">
    <property type="component" value="Unassembled WGS sequence"/>
</dbReference>
<sequence length="97" mass="11062">MDTFRQKYTLTIRAIPCKSVNRKTLFFNLSIDNDKTGRIVMELFADSTLIKAKNFRALCIGEKRMSTVGKPLHYKGSTFYCVVLGYVVHGGDITHRN</sequence>
<dbReference type="GO" id="GO:0006457">
    <property type="term" value="P:protein folding"/>
    <property type="evidence" value="ECO:0007669"/>
    <property type="project" value="TreeGrafter"/>
</dbReference>
<dbReference type="AlphaFoldDB" id="A0AAD9U770"/>
<dbReference type="GO" id="GO:0016018">
    <property type="term" value="F:cyclosporin A binding"/>
    <property type="evidence" value="ECO:0007669"/>
    <property type="project" value="TreeGrafter"/>
</dbReference>
<dbReference type="GO" id="GO:0005737">
    <property type="term" value="C:cytoplasm"/>
    <property type="evidence" value="ECO:0007669"/>
    <property type="project" value="TreeGrafter"/>
</dbReference>
<keyword evidence="4" id="KW-1185">Reference proteome</keyword>
<evidence type="ECO:0000259" key="2">
    <source>
        <dbReference type="PROSITE" id="PS50072"/>
    </source>
</evidence>